<accession>A4CN92</accession>
<protein>
    <recommendedName>
        <fullName evidence="3">DUF4249 family protein</fullName>
    </recommendedName>
</protein>
<dbReference type="AlphaFoldDB" id="A4CN92"/>
<dbReference type="eggNOG" id="ENOG50300JA">
    <property type="taxonomic scope" value="Bacteria"/>
</dbReference>
<dbReference type="Pfam" id="PF14054">
    <property type="entry name" value="DUF4249"/>
    <property type="match status" value="1"/>
</dbReference>
<dbReference type="Proteomes" id="UP000009049">
    <property type="component" value="Chromosome"/>
</dbReference>
<dbReference type="KEGG" id="rbi:RB2501_12427"/>
<evidence type="ECO:0008006" key="3">
    <source>
        <dbReference type="Google" id="ProtNLM"/>
    </source>
</evidence>
<organism evidence="1 2">
    <name type="scientific">Robiginitalea biformata (strain ATCC BAA-864 / DSM 15991 / KCTC 12146 / HTCC2501)</name>
    <dbReference type="NCBI Taxonomy" id="313596"/>
    <lineage>
        <taxon>Bacteria</taxon>
        <taxon>Pseudomonadati</taxon>
        <taxon>Bacteroidota</taxon>
        <taxon>Flavobacteriia</taxon>
        <taxon>Flavobacteriales</taxon>
        <taxon>Flavobacteriaceae</taxon>
        <taxon>Robiginitalea</taxon>
    </lineage>
</organism>
<dbReference type="RefSeq" id="WP_015754454.1">
    <property type="nucleotide sequence ID" value="NC_013222.1"/>
</dbReference>
<dbReference type="EMBL" id="CP001712">
    <property type="protein sequence ID" value="EAR15134.1"/>
    <property type="molecule type" value="Genomic_DNA"/>
</dbReference>
<gene>
    <name evidence="1" type="ordered locus">RB2501_12427</name>
</gene>
<evidence type="ECO:0000313" key="2">
    <source>
        <dbReference type="Proteomes" id="UP000009049"/>
    </source>
</evidence>
<dbReference type="HOGENOM" id="CLU_079066_0_1_10"/>
<reference evidence="1 2" key="1">
    <citation type="journal article" date="2009" name="J. Bacteriol.">
        <title>Complete genome sequence of Robiginitalea biformata HTCC2501.</title>
        <authorList>
            <person name="Oh H.M."/>
            <person name="Giovannoni S.J."/>
            <person name="Lee K."/>
            <person name="Ferriera S."/>
            <person name="Johnson J."/>
            <person name="Cho J.C."/>
        </authorList>
    </citation>
    <scope>NUCLEOTIDE SEQUENCE [LARGE SCALE GENOMIC DNA]</scope>
    <source>
        <strain evidence="2">ATCC BAA-864 / HTCC2501 / KCTC 12146</strain>
    </source>
</reference>
<dbReference type="InterPro" id="IPR025345">
    <property type="entry name" value="DUF4249"/>
</dbReference>
<evidence type="ECO:0000313" key="1">
    <source>
        <dbReference type="EMBL" id="EAR15134.1"/>
    </source>
</evidence>
<keyword evidence="2" id="KW-1185">Reference proteome</keyword>
<dbReference type="STRING" id="313596.RB2501_12427"/>
<dbReference type="PROSITE" id="PS51257">
    <property type="entry name" value="PROKAR_LIPOPROTEIN"/>
    <property type="match status" value="1"/>
</dbReference>
<proteinExistence type="predicted"/>
<sequence>MMKHPVPSYPFPNYFRAACRLAFLLFLAGWVGGCEEVVELETPEEPPRLVVGGLLRVDMEEAFIPVRIRLTETSGFFGSRPVTRADAAIITVNRYDGETLVETFNSNLAEEAPGTGIYIPDPDALFDQRIPTIFLNEEVQFILQVRHQGRQYLAETWFQPAPPIDFLLQGNRTLDGGDETEIIVSFTDPAERENYYLFEFGEARYLVTEDTFYQGQFFQFSYFYEDPLPAGTELEVHLMGADQQFYNYMGLLIDQSDLTGPFQAPAATVRGNVLDATDLDNQDRFDNTDRPDIFPLGYFAVVQEHTRTLTIR</sequence>
<name>A4CN92_ROBBH</name>